<dbReference type="Proteomes" id="UP000054560">
    <property type="component" value="Unassembled WGS sequence"/>
</dbReference>
<accession>A0A0L0FF60</accession>
<sequence length="246" mass="27568">MFNNPVGVAKLKIGVCIQSDDYPDPLAAPCGTINNRGATSREAELKSLKVKLNKTAPLGKWRGRRDIIFIKAPWDTARIRNALAYELLSGIDGFIGIGVAYVHLFVDDRDFGLYQIVEDLNEEYLVNHSLGRNDFLLKADDFEWRPPKIGYVPNGDNPLNLEWLDAKVGNNTTERFDETVSITTALRDAIDNKDCAAAEAVIAQFIDVESLTTFIAINTVMLEYDVLNHNFLIYRSADGGKWSHQF</sequence>
<organism evidence="1 2">
    <name type="scientific">Sphaeroforma arctica JP610</name>
    <dbReference type="NCBI Taxonomy" id="667725"/>
    <lineage>
        <taxon>Eukaryota</taxon>
        <taxon>Ichthyosporea</taxon>
        <taxon>Ichthyophonida</taxon>
        <taxon>Sphaeroforma</taxon>
    </lineage>
</organism>
<dbReference type="OrthoDB" id="10267127at2759"/>
<dbReference type="InterPro" id="IPR014867">
    <property type="entry name" value="Spore_coat_CotH_CotH2/3/7"/>
</dbReference>
<evidence type="ECO:0000313" key="2">
    <source>
        <dbReference type="Proteomes" id="UP000054560"/>
    </source>
</evidence>
<protein>
    <submittedName>
        <fullName evidence="1">Uncharacterized protein</fullName>
    </submittedName>
</protein>
<dbReference type="AlphaFoldDB" id="A0A0L0FF60"/>
<reference evidence="1 2" key="1">
    <citation type="submission" date="2011-02" db="EMBL/GenBank/DDBJ databases">
        <title>The Genome Sequence of Sphaeroforma arctica JP610.</title>
        <authorList>
            <consortium name="The Broad Institute Genome Sequencing Platform"/>
            <person name="Russ C."/>
            <person name="Cuomo C."/>
            <person name="Young S.K."/>
            <person name="Zeng Q."/>
            <person name="Gargeya S."/>
            <person name="Alvarado L."/>
            <person name="Berlin A."/>
            <person name="Chapman S.B."/>
            <person name="Chen Z."/>
            <person name="Freedman E."/>
            <person name="Gellesch M."/>
            <person name="Goldberg J."/>
            <person name="Griggs A."/>
            <person name="Gujja S."/>
            <person name="Heilman E."/>
            <person name="Heiman D."/>
            <person name="Howarth C."/>
            <person name="Mehta T."/>
            <person name="Neiman D."/>
            <person name="Pearson M."/>
            <person name="Roberts A."/>
            <person name="Saif S."/>
            <person name="Shea T."/>
            <person name="Shenoy N."/>
            <person name="Sisk P."/>
            <person name="Stolte C."/>
            <person name="Sykes S."/>
            <person name="White J."/>
            <person name="Yandava C."/>
            <person name="Burger G."/>
            <person name="Gray M.W."/>
            <person name="Holland P.W.H."/>
            <person name="King N."/>
            <person name="Lang F.B.F."/>
            <person name="Roger A.J."/>
            <person name="Ruiz-Trillo I."/>
            <person name="Haas B."/>
            <person name="Nusbaum C."/>
            <person name="Birren B."/>
        </authorList>
    </citation>
    <scope>NUCLEOTIDE SEQUENCE [LARGE SCALE GENOMIC DNA]</scope>
    <source>
        <strain evidence="1 2">JP610</strain>
    </source>
</reference>
<feature type="non-terminal residue" evidence="1">
    <location>
        <position position="246"/>
    </location>
</feature>
<dbReference type="PANTHER" id="PTHR40050">
    <property type="entry name" value="INNER SPORE COAT PROTEIN H"/>
    <property type="match status" value="1"/>
</dbReference>
<dbReference type="EMBL" id="KQ243638">
    <property type="protein sequence ID" value="KNC75417.1"/>
    <property type="molecule type" value="Genomic_DNA"/>
</dbReference>
<dbReference type="GeneID" id="25912560"/>
<dbReference type="Pfam" id="PF08757">
    <property type="entry name" value="CotH"/>
    <property type="match status" value="1"/>
</dbReference>
<proteinExistence type="predicted"/>
<evidence type="ECO:0000313" key="1">
    <source>
        <dbReference type="EMBL" id="KNC75417.1"/>
    </source>
</evidence>
<gene>
    <name evidence="1" type="ORF">SARC_12056</name>
</gene>
<dbReference type="RefSeq" id="XP_014149319.1">
    <property type="nucleotide sequence ID" value="XM_014293844.1"/>
</dbReference>
<dbReference type="PANTHER" id="PTHR40050:SF1">
    <property type="entry name" value="INNER SPORE COAT PROTEIN H"/>
    <property type="match status" value="1"/>
</dbReference>
<name>A0A0L0FF60_9EUKA</name>
<keyword evidence="2" id="KW-1185">Reference proteome</keyword>